<evidence type="ECO:0000313" key="1">
    <source>
        <dbReference type="EMBL" id="KGF51206.1"/>
    </source>
</evidence>
<sequence length="96" mass="11302">MFKDLGQFKAYLNGIDNFDQLYIIQQGGRDVTKKDIIKQLEKAIANDAESVFRAKPQLWKNMDIDNFEELKRLCQEQKLSQGPEYEPFRNMILTTK</sequence>
<dbReference type="EMBL" id="JRNU01000044">
    <property type="protein sequence ID" value="KGF51206.1"/>
    <property type="molecule type" value="Genomic_DNA"/>
</dbReference>
<keyword evidence="2" id="KW-1185">Reference proteome</keyword>
<dbReference type="AlphaFoldDB" id="A0A096AWW9"/>
<dbReference type="Proteomes" id="UP000029614">
    <property type="component" value="Unassembled WGS sequence"/>
</dbReference>
<organism evidence="1 2">
    <name type="scientific">Prevotella amnii DNF00058</name>
    <dbReference type="NCBI Taxonomy" id="1401066"/>
    <lineage>
        <taxon>Bacteria</taxon>
        <taxon>Pseudomonadati</taxon>
        <taxon>Bacteroidota</taxon>
        <taxon>Bacteroidia</taxon>
        <taxon>Bacteroidales</taxon>
        <taxon>Prevotellaceae</taxon>
        <taxon>Prevotella</taxon>
    </lineage>
</organism>
<accession>A0A096AWW9</accession>
<reference evidence="1 2" key="1">
    <citation type="submission" date="2014-07" db="EMBL/GenBank/DDBJ databases">
        <authorList>
            <person name="McCorrison J."/>
            <person name="Sanka R."/>
            <person name="Torralba M."/>
            <person name="Gillis M."/>
            <person name="Haft D.H."/>
            <person name="Methe B."/>
            <person name="Sutton G."/>
            <person name="Nelson K.E."/>
        </authorList>
    </citation>
    <scope>NUCLEOTIDE SEQUENCE [LARGE SCALE GENOMIC DNA]</scope>
    <source>
        <strain evidence="1 2">DNF00058</strain>
    </source>
</reference>
<dbReference type="OrthoDB" id="1074332at2"/>
<name>A0A096AWW9_9BACT</name>
<protein>
    <submittedName>
        <fullName evidence="1">Chaperone HtpG</fullName>
    </submittedName>
</protein>
<gene>
    <name evidence="1" type="ORF">HMPREF9302_08305</name>
</gene>
<proteinExistence type="predicted"/>
<comment type="caution">
    <text evidence="1">The sequence shown here is derived from an EMBL/GenBank/DDBJ whole genome shotgun (WGS) entry which is preliminary data.</text>
</comment>
<evidence type="ECO:0000313" key="2">
    <source>
        <dbReference type="Proteomes" id="UP000029614"/>
    </source>
</evidence>